<name>A0A2W1L5E8_9BACL</name>
<dbReference type="PANTHER" id="PTHR38444">
    <property type="entry name" value="ENTEROBACTIN BIOSYNTHESIS PROTEIN YBDZ"/>
    <property type="match status" value="1"/>
</dbReference>
<dbReference type="InterPro" id="IPR005153">
    <property type="entry name" value="MbtH-like_dom"/>
</dbReference>
<dbReference type="InterPro" id="IPR037407">
    <property type="entry name" value="MLP_fam"/>
</dbReference>
<sequence>MSNPFENPEGSYHVLVNEEGQFSLWPSFIGVPQGWKIVCERQSRQASLDFINAGWTDMRPNSIRPLESAGERRG</sequence>
<feature type="domain" description="MbtH-like" evidence="1">
    <location>
        <begin position="3"/>
        <end position="53"/>
    </location>
</feature>
<evidence type="ECO:0000259" key="1">
    <source>
        <dbReference type="SMART" id="SM00923"/>
    </source>
</evidence>
<protein>
    <submittedName>
        <fullName evidence="2">MbtH family protein</fullName>
    </submittedName>
</protein>
<dbReference type="AlphaFoldDB" id="A0A2W1L5E8"/>
<dbReference type="Gene3D" id="3.90.820.10">
    <property type="entry name" value="Structural Genomics, Unknown Function 30-nov-00 1gh9 Mol_id"/>
    <property type="match status" value="1"/>
</dbReference>
<proteinExistence type="predicted"/>
<dbReference type="Pfam" id="PF03621">
    <property type="entry name" value="MbtH"/>
    <property type="match status" value="1"/>
</dbReference>
<gene>
    <name evidence="2" type="ORF">DNH61_12390</name>
</gene>
<reference evidence="2 3" key="1">
    <citation type="submission" date="2018-06" db="EMBL/GenBank/DDBJ databases">
        <title>Paenibacillus imtechensis sp. nov.</title>
        <authorList>
            <person name="Pinnaka A.K."/>
            <person name="Singh H."/>
            <person name="Kaur M."/>
        </authorList>
    </citation>
    <scope>NUCLEOTIDE SEQUENCE [LARGE SCALE GENOMIC DNA]</scope>
    <source>
        <strain evidence="2 3">SMB1</strain>
    </source>
</reference>
<dbReference type="EMBL" id="QKRB01000044">
    <property type="protein sequence ID" value="PZD95338.1"/>
    <property type="molecule type" value="Genomic_DNA"/>
</dbReference>
<dbReference type="InterPro" id="IPR038020">
    <property type="entry name" value="MbtH-like_sf"/>
</dbReference>
<organism evidence="2 3">
    <name type="scientific">Paenibacillus sambharensis</name>
    <dbReference type="NCBI Taxonomy" id="1803190"/>
    <lineage>
        <taxon>Bacteria</taxon>
        <taxon>Bacillati</taxon>
        <taxon>Bacillota</taxon>
        <taxon>Bacilli</taxon>
        <taxon>Bacillales</taxon>
        <taxon>Paenibacillaceae</taxon>
        <taxon>Paenibacillus</taxon>
    </lineage>
</organism>
<dbReference type="PANTHER" id="PTHR38444:SF1">
    <property type="entry name" value="ENTEROBACTIN BIOSYNTHESIS PROTEIN YBDZ"/>
    <property type="match status" value="1"/>
</dbReference>
<dbReference type="SMART" id="SM00923">
    <property type="entry name" value="MbtH"/>
    <property type="match status" value="1"/>
</dbReference>
<dbReference type="GO" id="GO:0019290">
    <property type="term" value="P:siderophore biosynthetic process"/>
    <property type="evidence" value="ECO:0007669"/>
    <property type="project" value="TreeGrafter"/>
</dbReference>
<dbReference type="RefSeq" id="WP_111146967.1">
    <property type="nucleotide sequence ID" value="NZ_QKRB01000044.1"/>
</dbReference>
<keyword evidence="3" id="KW-1185">Reference proteome</keyword>
<dbReference type="OrthoDB" id="7584480at2"/>
<accession>A0A2W1L5E8</accession>
<comment type="caution">
    <text evidence="2">The sequence shown here is derived from an EMBL/GenBank/DDBJ whole genome shotgun (WGS) entry which is preliminary data.</text>
</comment>
<evidence type="ECO:0000313" key="2">
    <source>
        <dbReference type="EMBL" id="PZD95338.1"/>
    </source>
</evidence>
<dbReference type="Proteomes" id="UP000249522">
    <property type="component" value="Unassembled WGS sequence"/>
</dbReference>
<dbReference type="SUPFAM" id="SSF160582">
    <property type="entry name" value="MbtH-like"/>
    <property type="match status" value="1"/>
</dbReference>
<dbReference type="GO" id="GO:0005829">
    <property type="term" value="C:cytosol"/>
    <property type="evidence" value="ECO:0007669"/>
    <property type="project" value="TreeGrafter"/>
</dbReference>
<evidence type="ECO:0000313" key="3">
    <source>
        <dbReference type="Proteomes" id="UP000249522"/>
    </source>
</evidence>